<name>D3A165_NEIM2</name>
<proteinExistence type="predicted"/>
<gene>
    <name evidence="1" type="ORF">NEIMUCOT_06656</name>
</gene>
<organism evidence="1 2">
    <name type="scientific">Neisseria mucosa (strain ATCC 25996 / DSM 4631 / NCTC 10774 / M26)</name>
    <dbReference type="NCBI Taxonomy" id="546266"/>
    <lineage>
        <taxon>Bacteria</taxon>
        <taxon>Pseudomonadati</taxon>
        <taxon>Pseudomonadota</taxon>
        <taxon>Betaproteobacteria</taxon>
        <taxon>Neisseriales</taxon>
        <taxon>Neisseriaceae</taxon>
        <taxon>Neisseria</taxon>
    </lineage>
</organism>
<comment type="caution">
    <text evidence="1">The sequence shown here is derived from an EMBL/GenBank/DDBJ whole genome shotgun (WGS) entry which is preliminary data.</text>
</comment>
<evidence type="ECO:0000313" key="2">
    <source>
        <dbReference type="Proteomes" id="UP000003344"/>
    </source>
</evidence>
<reference evidence="1 2" key="1">
    <citation type="submission" date="2009-10" db="EMBL/GenBank/DDBJ databases">
        <authorList>
            <person name="Weinstock G."/>
            <person name="Sodergren E."/>
            <person name="Clifton S."/>
            <person name="Fulton L."/>
            <person name="Fulton B."/>
            <person name="Courtney L."/>
            <person name="Fronick C."/>
            <person name="Harrison M."/>
            <person name="Strong C."/>
            <person name="Farmer C."/>
            <person name="Delahaunty K."/>
            <person name="Markovic C."/>
            <person name="Hall O."/>
            <person name="Minx P."/>
            <person name="Tomlinson C."/>
            <person name="Mitreva M."/>
            <person name="Nelson J."/>
            <person name="Hou S."/>
            <person name="Wollam A."/>
            <person name="Pepin K.H."/>
            <person name="Johnson M."/>
            <person name="Bhonagiri V."/>
            <person name="Nash W.E."/>
            <person name="Warren W."/>
            <person name="Chinwalla A."/>
            <person name="Mardis E.R."/>
            <person name="Wilson R.K."/>
        </authorList>
    </citation>
    <scope>NUCLEOTIDE SEQUENCE [LARGE SCALE GENOMIC DNA]</scope>
    <source>
        <strain evidence="2">ATCC 25996 / DSM 4631 / NCTC 10774 / M26</strain>
    </source>
</reference>
<dbReference type="EMBL" id="ACDX02000044">
    <property type="protein sequence ID" value="EFC86926.1"/>
    <property type="molecule type" value="Genomic_DNA"/>
</dbReference>
<sequence>MSTFIILPTANAVTEIPAKRELGGEYGKAILAESFSCPFNRVNRKVIIS</sequence>
<accession>D3A165</accession>
<dbReference type="STRING" id="546266.NEIMUCOT_06656"/>
<dbReference type="Proteomes" id="UP000003344">
    <property type="component" value="Unassembled WGS sequence"/>
</dbReference>
<evidence type="ECO:0000313" key="1">
    <source>
        <dbReference type="EMBL" id="EFC86926.1"/>
    </source>
</evidence>
<protein>
    <submittedName>
        <fullName evidence="1">Uncharacterized protein</fullName>
    </submittedName>
</protein>
<dbReference type="AlphaFoldDB" id="D3A165"/>